<evidence type="ECO:0000256" key="1">
    <source>
        <dbReference type="SAM" id="MobiDB-lite"/>
    </source>
</evidence>
<dbReference type="AlphaFoldDB" id="A0A8X7PU99"/>
<sequence>MDAKIGKFFDSVGSFFSGGDKIPWSDGDVIAEKGLVVVAGKDQMHTTSIPAGDLEKQQDKAPEKQSESVNESATEVNLTIVVCNGDSSGAHETVEVAQIYGPAEREESPKRFACPGTPALTSSVDRSQNYIVDCGLVLSYTI</sequence>
<proteinExistence type="predicted"/>
<feature type="region of interest" description="Disordered" evidence="1">
    <location>
        <begin position="47"/>
        <end position="73"/>
    </location>
</feature>
<accession>A0A8X7PU99</accession>
<name>A0A8X7PU99_BRACI</name>
<organism evidence="2 3">
    <name type="scientific">Brassica carinata</name>
    <name type="common">Ethiopian mustard</name>
    <name type="synonym">Abyssinian cabbage</name>
    <dbReference type="NCBI Taxonomy" id="52824"/>
    <lineage>
        <taxon>Eukaryota</taxon>
        <taxon>Viridiplantae</taxon>
        <taxon>Streptophyta</taxon>
        <taxon>Embryophyta</taxon>
        <taxon>Tracheophyta</taxon>
        <taxon>Spermatophyta</taxon>
        <taxon>Magnoliopsida</taxon>
        <taxon>eudicotyledons</taxon>
        <taxon>Gunneridae</taxon>
        <taxon>Pentapetalae</taxon>
        <taxon>rosids</taxon>
        <taxon>malvids</taxon>
        <taxon>Brassicales</taxon>
        <taxon>Brassicaceae</taxon>
        <taxon>Brassiceae</taxon>
        <taxon>Brassica</taxon>
    </lineage>
</organism>
<feature type="compositionally biased region" description="Basic and acidic residues" evidence="1">
    <location>
        <begin position="53"/>
        <end position="66"/>
    </location>
</feature>
<gene>
    <name evidence="2" type="ORF">Bca52824_077545</name>
</gene>
<evidence type="ECO:0000313" key="2">
    <source>
        <dbReference type="EMBL" id="KAG2258251.1"/>
    </source>
</evidence>
<dbReference type="EMBL" id="JAAMPC010000015">
    <property type="protein sequence ID" value="KAG2258251.1"/>
    <property type="molecule type" value="Genomic_DNA"/>
</dbReference>
<protein>
    <submittedName>
        <fullName evidence="2">Uncharacterized protein</fullName>
    </submittedName>
</protein>
<evidence type="ECO:0000313" key="3">
    <source>
        <dbReference type="Proteomes" id="UP000886595"/>
    </source>
</evidence>
<dbReference type="Proteomes" id="UP000886595">
    <property type="component" value="Unassembled WGS sequence"/>
</dbReference>
<keyword evidence="3" id="KW-1185">Reference proteome</keyword>
<reference evidence="2 3" key="1">
    <citation type="submission" date="2020-02" db="EMBL/GenBank/DDBJ databases">
        <authorList>
            <person name="Ma Q."/>
            <person name="Huang Y."/>
            <person name="Song X."/>
            <person name="Pei D."/>
        </authorList>
    </citation>
    <scope>NUCLEOTIDE SEQUENCE [LARGE SCALE GENOMIC DNA]</scope>
    <source>
        <strain evidence="2">Sxm20200214</strain>
        <tissue evidence="2">Leaf</tissue>
    </source>
</reference>
<comment type="caution">
    <text evidence="2">The sequence shown here is derived from an EMBL/GenBank/DDBJ whole genome shotgun (WGS) entry which is preliminary data.</text>
</comment>